<dbReference type="CDD" id="cd07814">
    <property type="entry name" value="SRPBCC_CalC_Aha1-like"/>
    <property type="match status" value="1"/>
</dbReference>
<comment type="caution">
    <text evidence="3">The sequence shown here is derived from an EMBL/GenBank/DDBJ whole genome shotgun (WGS) entry which is preliminary data.</text>
</comment>
<name>A0A4S8PZJ7_9HYPH</name>
<evidence type="ECO:0000259" key="2">
    <source>
        <dbReference type="Pfam" id="PF08327"/>
    </source>
</evidence>
<reference evidence="3 4" key="1">
    <citation type="submission" date="2019-04" db="EMBL/GenBank/DDBJ databases">
        <title>genome sequence of strain W3.</title>
        <authorList>
            <person name="Gao J."/>
            <person name="Sun J."/>
        </authorList>
    </citation>
    <scope>NUCLEOTIDE SEQUENCE [LARGE SCALE GENOMIC DNA]</scope>
    <source>
        <strain evidence="3 4">W3</strain>
    </source>
</reference>
<gene>
    <name evidence="3" type="ORF">FAA86_13210</name>
</gene>
<feature type="domain" description="Activator of Hsp90 ATPase homologue 1/2-like C-terminal" evidence="2">
    <location>
        <begin position="20"/>
        <end position="132"/>
    </location>
</feature>
<dbReference type="Pfam" id="PF08327">
    <property type="entry name" value="AHSA1"/>
    <property type="match status" value="1"/>
</dbReference>
<sequence>MTDLKTDSLSVVVEREFRHAPEKIWRALTQPELIAEWLMDNAFAPDIGHRFTLSADWGRVECEVQVVEPARRLAYSWDAGPLKSLVTWTLTPSGAGTLLRMEQTGFRRDQPQYYGGAKMGWPRYFDSLEAVLDRAV</sequence>
<dbReference type="Gene3D" id="3.30.530.20">
    <property type="match status" value="1"/>
</dbReference>
<proteinExistence type="inferred from homology"/>
<dbReference type="AlphaFoldDB" id="A0A4S8PZJ7"/>
<dbReference type="InterPro" id="IPR023393">
    <property type="entry name" value="START-like_dom_sf"/>
</dbReference>
<dbReference type="EMBL" id="STGU01000006">
    <property type="protein sequence ID" value="THV35482.1"/>
    <property type="molecule type" value="Genomic_DNA"/>
</dbReference>
<evidence type="ECO:0000313" key="3">
    <source>
        <dbReference type="EMBL" id="THV35482.1"/>
    </source>
</evidence>
<protein>
    <submittedName>
        <fullName evidence="3">SRPBCC domain-containing protein</fullName>
    </submittedName>
</protein>
<evidence type="ECO:0000313" key="4">
    <source>
        <dbReference type="Proteomes" id="UP000307378"/>
    </source>
</evidence>
<dbReference type="SUPFAM" id="SSF55961">
    <property type="entry name" value="Bet v1-like"/>
    <property type="match status" value="1"/>
</dbReference>
<evidence type="ECO:0000256" key="1">
    <source>
        <dbReference type="ARBA" id="ARBA00006817"/>
    </source>
</evidence>
<dbReference type="Proteomes" id="UP000307378">
    <property type="component" value="Unassembled WGS sequence"/>
</dbReference>
<dbReference type="RefSeq" id="WP_136541246.1">
    <property type="nucleotide sequence ID" value="NZ_STGU01000006.1"/>
</dbReference>
<organism evidence="3 4">
    <name type="scientific">Rhizobium rosettiformans W3</name>
    <dbReference type="NCBI Taxonomy" id="538378"/>
    <lineage>
        <taxon>Bacteria</taxon>
        <taxon>Pseudomonadati</taxon>
        <taxon>Pseudomonadota</taxon>
        <taxon>Alphaproteobacteria</taxon>
        <taxon>Hyphomicrobiales</taxon>
        <taxon>Rhizobiaceae</taxon>
        <taxon>Rhizobium/Agrobacterium group</taxon>
        <taxon>Rhizobium</taxon>
    </lineage>
</organism>
<comment type="similarity">
    <text evidence="1">Belongs to the AHA1 family.</text>
</comment>
<accession>A0A4S8PZJ7</accession>
<dbReference type="InterPro" id="IPR013538">
    <property type="entry name" value="ASHA1/2-like_C"/>
</dbReference>